<protein>
    <submittedName>
        <fullName evidence="2">Uncharacterized protein</fullName>
    </submittedName>
</protein>
<sequence>MSSSLSTPLRLLPLLLRPHGCHRHRGRNFYKSTKLHSIFLQSYNVPIPVRGHALGLRKYDPNKPSTPRGCSYRRESETSAVHEALHLTPEEEPVPNPCRLPTNNRNIHYRCAVFCRRTPRGGEFPFADPVKMSVRGGVSDAVRKSLHTQFAKLHHEINNVKMLFIAFAKN</sequence>
<proteinExistence type="predicted"/>
<dbReference type="KEGG" id="ath:AT5G62330"/>
<evidence type="ECO:0000313" key="2">
    <source>
        <dbReference type="EMBL" id="CAA0411487.1"/>
    </source>
</evidence>
<accession>A0A5S9YGU9</accession>
<dbReference type="Proteomes" id="UP000434276">
    <property type="component" value="Unassembled WGS sequence"/>
</dbReference>
<evidence type="ECO:0000313" key="3">
    <source>
        <dbReference type="Proteomes" id="UP000434276"/>
    </source>
</evidence>
<dbReference type="GeneID" id="836354"/>
<organism evidence="2 3">
    <name type="scientific">Arabidopsis thaliana</name>
    <name type="common">Mouse-ear cress</name>
    <dbReference type="NCBI Taxonomy" id="3702"/>
    <lineage>
        <taxon>Eukaryota</taxon>
        <taxon>Viridiplantae</taxon>
        <taxon>Streptophyta</taxon>
        <taxon>Embryophyta</taxon>
        <taxon>Tracheophyta</taxon>
        <taxon>Spermatophyta</taxon>
        <taxon>Magnoliopsida</taxon>
        <taxon>eudicotyledons</taxon>
        <taxon>Gunneridae</taxon>
        <taxon>Pentapetalae</taxon>
        <taxon>rosids</taxon>
        <taxon>malvids</taxon>
        <taxon>Brassicales</taxon>
        <taxon>Brassicaceae</taxon>
        <taxon>Camelineae</taxon>
        <taxon>Arabidopsis</taxon>
    </lineage>
</organism>
<gene>
    <name evidence="1" type="ordered locus">At5g62330</name>
    <name evidence="2" type="ORF">C24_LOCUS26363</name>
</gene>
<reference evidence="2 3" key="1">
    <citation type="submission" date="2019-12" db="EMBL/GenBank/DDBJ databases">
        <authorList>
            <person name="Jiao W.-B."/>
            <person name="Schneeberger K."/>
        </authorList>
    </citation>
    <scope>NUCLEOTIDE SEQUENCE [LARGE SCALE GENOMIC DNA]</scope>
    <source>
        <strain evidence="3">cv. C24</strain>
    </source>
</reference>
<dbReference type="ExpressionAtlas" id="A0A5S9YGU9">
    <property type="expression patterns" value="baseline and differential"/>
</dbReference>
<dbReference type="SMR" id="A0A5S9YGU9"/>
<evidence type="ECO:0000313" key="1">
    <source>
        <dbReference type="Araport" id="AT5G62330"/>
    </source>
</evidence>
<dbReference type="AlphaFoldDB" id="A0A5S9YGU9"/>
<dbReference type="Araport" id="AT5G62330"/>
<dbReference type="EMBL" id="CACSHJ010000096">
    <property type="protein sequence ID" value="CAA0411487.1"/>
    <property type="molecule type" value="Genomic_DNA"/>
</dbReference>
<name>A0A5S9YGU9_ARATH</name>